<evidence type="ECO:0000313" key="6">
    <source>
        <dbReference type="Proteomes" id="UP001142153"/>
    </source>
</evidence>
<comment type="similarity">
    <text evidence="1">Belongs to the C/M/P thioester hydrolase family.</text>
</comment>
<sequence>MQSPQLADIVDTLDVTQVGEDAFVATQLDNAHHHIVGGHIAGQALVAAGRTTPGRLPHSFHVFLLRAGDARHPVEFEVSRLRDGGTLATRRLTGRQDGQVLLEALASFTTPVDGLEYHQPLPEVPAPDDLTPIQEQLRPYAEEVGGYWVRPQPFELRYADPPPRLALDLPEPSPRIRMWWRPVGDAAVLAGADPLIHTALLVYVSGTTVLETTMTMRRTTQTSVFNALIDHAMWFHRPPRLSDWILSDQVSPSGIDGRGLATATMFNRGGELLCTVTQEVYFGRG</sequence>
<dbReference type="InterPro" id="IPR003703">
    <property type="entry name" value="Acyl_CoA_thio"/>
</dbReference>
<dbReference type="RefSeq" id="WP_269894417.1">
    <property type="nucleotide sequence ID" value="NZ_JAPZPY010000004.1"/>
</dbReference>
<dbReference type="CDD" id="cd03445">
    <property type="entry name" value="Thioesterase_II_repeat2"/>
    <property type="match status" value="1"/>
</dbReference>
<accession>A0ABT4PTD6</accession>
<name>A0ABT4PTD6_9MYCO</name>
<dbReference type="Proteomes" id="UP001142153">
    <property type="component" value="Unassembled WGS sequence"/>
</dbReference>
<proteinExistence type="inferred from homology"/>
<protein>
    <submittedName>
        <fullName evidence="5">Thioesterase family protein</fullName>
    </submittedName>
</protein>
<dbReference type="CDD" id="cd03444">
    <property type="entry name" value="Thioesterase_II_repeat1"/>
    <property type="match status" value="1"/>
</dbReference>
<evidence type="ECO:0000256" key="2">
    <source>
        <dbReference type="ARBA" id="ARBA00022801"/>
    </source>
</evidence>
<evidence type="ECO:0000313" key="5">
    <source>
        <dbReference type="EMBL" id="MCZ8379761.1"/>
    </source>
</evidence>
<keyword evidence="6" id="KW-1185">Reference proteome</keyword>
<evidence type="ECO:0000256" key="1">
    <source>
        <dbReference type="ARBA" id="ARBA00006538"/>
    </source>
</evidence>
<evidence type="ECO:0000259" key="3">
    <source>
        <dbReference type="Pfam" id="PF02551"/>
    </source>
</evidence>
<dbReference type="PANTHER" id="PTHR11066">
    <property type="entry name" value="ACYL-COA THIOESTERASE"/>
    <property type="match status" value="1"/>
</dbReference>
<keyword evidence="2" id="KW-0378">Hydrolase</keyword>
<organism evidence="5 6">
    <name type="scientific">Mycobacterium hippophais</name>
    <dbReference type="NCBI Taxonomy" id="3016340"/>
    <lineage>
        <taxon>Bacteria</taxon>
        <taxon>Bacillati</taxon>
        <taxon>Actinomycetota</taxon>
        <taxon>Actinomycetes</taxon>
        <taxon>Mycobacteriales</taxon>
        <taxon>Mycobacteriaceae</taxon>
        <taxon>Mycobacterium</taxon>
    </lineage>
</organism>
<comment type="caution">
    <text evidence="5">The sequence shown here is derived from an EMBL/GenBank/DDBJ whole genome shotgun (WGS) entry which is preliminary data.</text>
</comment>
<dbReference type="InterPro" id="IPR029069">
    <property type="entry name" value="HotDog_dom_sf"/>
</dbReference>
<feature type="domain" description="Acyl-CoA thioesterase-like N-terminal HotDog" evidence="4">
    <location>
        <begin position="32"/>
        <end position="109"/>
    </location>
</feature>
<dbReference type="Pfam" id="PF13622">
    <property type="entry name" value="4HBT_3"/>
    <property type="match status" value="1"/>
</dbReference>
<evidence type="ECO:0000259" key="4">
    <source>
        <dbReference type="Pfam" id="PF13622"/>
    </source>
</evidence>
<dbReference type="InterPro" id="IPR042171">
    <property type="entry name" value="Acyl-CoA_hotdog"/>
</dbReference>
<dbReference type="InterPro" id="IPR025652">
    <property type="entry name" value="TesB_C"/>
</dbReference>
<dbReference type="Pfam" id="PF02551">
    <property type="entry name" value="Acyl_CoA_thio"/>
    <property type="match status" value="1"/>
</dbReference>
<dbReference type="SUPFAM" id="SSF54637">
    <property type="entry name" value="Thioesterase/thiol ester dehydrase-isomerase"/>
    <property type="match status" value="2"/>
</dbReference>
<gene>
    <name evidence="5" type="ORF">O6P37_12880</name>
</gene>
<dbReference type="Gene3D" id="2.40.160.210">
    <property type="entry name" value="Acyl-CoA thioesterase, double hotdog domain"/>
    <property type="match status" value="1"/>
</dbReference>
<dbReference type="InterPro" id="IPR049449">
    <property type="entry name" value="TesB_ACOT8-like_N"/>
</dbReference>
<reference evidence="5" key="1">
    <citation type="submission" date="2022-12" db="EMBL/GenBank/DDBJ databases">
        <authorList>
            <person name="Deng Y."/>
            <person name="Zhang Y.-Q."/>
        </authorList>
    </citation>
    <scope>NUCLEOTIDE SEQUENCE</scope>
    <source>
        <strain evidence="5">CPCC 205372</strain>
    </source>
</reference>
<dbReference type="PANTHER" id="PTHR11066:SF34">
    <property type="entry name" value="ACYL-COENZYME A THIOESTERASE 8"/>
    <property type="match status" value="1"/>
</dbReference>
<feature type="domain" description="Acyl-CoA thioesterase 2 C-terminal" evidence="3">
    <location>
        <begin position="192"/>
        <end position="279"/>
    </location>
</feature>
<dbReference type="EMBL" id="JAPZPY010000004">
    <property type="protein sequence ID" value="MCZ8379761.1"/>
    <property type="molecule type" value="Genomic_DNA"/>
</dbReference>